<dbReference type="InterPro" id="IPR050378">
    <property type="entry name" value="Metallo-dep_Hydrolases_sf"/>
</dbReference>
<dbReference type="Proteomes" id="UP000075420">
    <property type="component" value="Unassembled WGS sequence"/>
</dbReference>
<dbReference type="Gene3D" id="3.20.20.140">
    <property type="entry name" value="Metal-dependent hydrolases"/>
    <property type="match status" value="1"/>
</dbReference>
<dbReference type="InterPro" id="IPR011059">
    <property type="entry name" value="Metal-dep_hydrolase_composite"/>
</dbReference>
<reference evidence="2 3" key="1">
    <citation type="submission" date="2014-02" db="EMBL/GenBank/DDBJ databases">
        <title>The small core and large imbalanced accessory genome model reveals a collaborative survival strategy of Sorangium cellulosum strains in nature.</title>
        <authorList>
            <person name="Han K."/>
            <person name="Peng R."/>
            <person name="Blom J."/>
            <person name="Li Y.-Z."/>
        </authorList>
    </citation>
    <scope>NUCLEOTIDE SEQUENCE [LARGE SCALE GENOMIC DNA]</scope>
    <source>
        <strain evidence="2 3">So0157-25</strain>
    </source>
</reference>
<dbReference type="SUPFAM" id="SSF51556">
    <property type="entry name" value="Metallo-dependent hydrolases"/>
    <property type="match status" value="1"/>
</dbReference>
<dbReference type="GO" id="GO:0016811">
    <property type="term" value="F:hydrolase activity, acting on carbon-nitrogen (but not peptide) bonds, in linear amides"/>
    <property type="evidence" value="ECO:0007669"/>
    <property type="project" value="InterPro"/>
</dbReference>
<dbReference type="InterPro" id="IPR023100">
    <property type="entry name" value="D-aminoacylase_insert_dom_sf"/>
</dbReference>
<dbReference type="AlphaFoldDB" id="A0A150P2Z0"/>
<dbReference type="SUPFAM" id="SSF51338">
    <property type="entry name" value="Composite domain of metallo-dependent hydrolases"/>
    <property type="match status" value="1"/>
</dbReference>
<gene>
    <name evidence="2" type="ORF">BE08_09870</name>
</gene>
<dbReference type="EMBL" id="JELY01003309">
    <property type="protein sequence ID" value="KYF49883.1"/>
    <property type="molecule type" value="Genomic_DNA"/>
</dbReference>
<dbReference type="InterPro" id="IPR032466">
    <property type="entry name" value="Metal_Hydrolase"/>
</dbReference>
<dbReference type="GO" id="GO:0016812">
    <property type="term" value="F:hydrolase activity, acting on carbon-nitrogen (but not peptide) bonds, in cyclic amides"/>
    <property type="evidence" value="ECO:0007669"/>
    <property type="project" value="TreeGrafter"/>
</dbReference>
<dbReference type="GO" id="GO:0005829">
    <property type="term" value="C:cytosol"/>
    <property type="evidence" value="ECO:0007669"/>
    <property type="project" value="TreeGrafter"/>
</dbReference>
<dbReference type="Gene3D" id="2.30.40.10">
    <property type="entry name" value="Urease, subunit C, domain 1"/>
    <property type="match status" value="1"/>
</dbReference>
<evidence type="ECO:0000259" key="1">
    <source>
        <dbReference type="Pfam" id="PF07969"/>
    </source>
</evidence>
<dbReference type="Gene3D" id="3.30.1490.130">
    <property type="entry name" value="D-aminoacylase. Domain 3"/>
    <property type="match status" value="1"/>
</dbReference>
<sequence>MEFDLVIARGTVIDGSGQPRYVADLGIQNGTIAAIAGPGALKGRRTLDAGGLAVAPGFIDIHSHTDWLLPLPDHADILAPMVAQGITTVVAGNCGFSPAPVTDASIPLVEHAAEILKDGELAYPWRSMGELLSALEGRGLLVNAALLVGHGTLRQAVMGNSAAAPGPAQVDALCALARASLREGAFGLSVGLAYTPGVFARRDELLALLRTVAEEGGVFTAHGRAYTWVSPFYKPLVLGPPHNLRSVRELLGLAEESRAKIQLSHQIFIGRRTWPTAPWVLRAIERAVDRGVDAAFDAFPYTVGNTTVNALFPDWVLDDFRARIVDPAVLRRLRREFAMFRLLLGLDYADIRLLWGGAPELEALEGLDFREIAGRLGGDEFDAYAHVARVSDGKARVLLNTYSGVDAQDEPLRAVLSHPLCAFETDAILTRRGRHNPASFGTFPRVLGHYSRDLGLFRLEEAVRRMTSLPAERIGLREVGRIVPGHRADLVVFDPATVADNTTPGRADAPPSGIRAVLITGEVVAQDGALTSKTRQGRLLRRS</sequence>
<dbReference type="PANTHER" id="PTHR11647">
    <property type="entry name" value="HYDRANTOINASE/DIHYDROPYRIMIDINASE FAMILY MEMBER"/>
    <property type="match status" value="1"/>
</dbReference>
<name>A0A150P2Z0_SORCE</name>
<comment type="caution">
    <text evidence="2">The sequence shown here is derived from an EMBL/GenBank/DDBJ whole genome shotgun (WGS) entry which is preliminary data.</text>
</comment>
<protein>
    <submittedName>
        <fullName evidence="2">N-acyl-D-amino acid deacylase</fullName>
    </submittedName>
</protein>
<dbReference type="InterPro" id="IPR013108">
    <property type="entry name" value="Amidohydro_3"/>
</dbReference>
<dbReference type="PANTHER" id="PTHR11647:SF1">
    <property type="entry name" value="COLLAPSIN RESPONSE MEDIATOR PROTEIN"/>
    <property type="match status" value="1"/>
</dbReference>
<organism evidence="2 3">
    <name type="scientific">Sorangium cellulosum</name>
    <name type="common">Polyangium cellulosum</name>
    <dbReference type="NCBI Taxonomy" id="56"/>
    <lineage>
        <taxon>Bacteria</taxon>
        <taxon>Pseudomonadati</taxon>
        <taxon>Myxococcota</taxon>
        <taxon>Polyangia</taxon>
        <taxon>Polyangiales</taxon>
        <taxon>Polyangiaceae</taxon>
        <taxon>Sorangium</taxon>
    </lineage>
</organism>
<dbReference type="Pfam" id="PF07969">
    <property type="entry name" value="Amidohydro_3"/>
    <property type="match status" value="1"/>
</dbReference>
<feature type="domain" description="Amidohydrolase 3" evidence="1">
    <location>
        <begin position="46"/>
        <end position="525"/>
    </location>
</feature>
<evidence type="ECO:0000313" key="3">
    <source>
        <dbReference type="Proteomes" id="UP000075420"/>
    </source>
</evidence>
<proteinExistence type="predicted"/>
<accession>A0A150P2Z0</accession>
<evidence type="ECO:0000313" key="2">
    <source>
        <dbReference type="EMBL" id="KYF49883.1"/>
    </source>
</evidence>